<feature type="region of interest" description="Disordered" evidence="1">
    <location>
        <begin position="202"/>
        <end position="225"/>
    </location>
</feature>
<dbReference type="Proteomes" id="UP000053328">
    <property type="component" value="Unassembled WGS sequence"/>
</dbReference>
<name>A0A0D2AVA9_9EURO</name>
<sequence length="225" mass="25142">MPNPSSEGESAYVLSGPETPGIAPGEPSPDVGTSAFPSLPSVSTVEESTTYRSDWDTWGVDSTKRAREVEHSLFLKVLCCLKRDRPGPRWTPWDKDETVRLERTYGDEQLWSLGTVCTVAWVELRLQIRGIIMHTPGRSNNSSTSVVLQSFLVGADRDHLQPTVYISASSNSYAKTLLRVIKRSGVLERDNLGFDVKIKDQYKESSEKPRPKREPDMVNRGSMNV</sequence>
<accession>A0A0D2AVA9</accession>
<organism evidence="2 3">
    <name type="scientific">Exophiala spinifera</name>
    <dbReference type="NCBI Taxonomy" id="91928"/>
    <lineage>
        <taxon>Eukaryota</taxon>
        <taxon>Fungi</taxon>
        <taxon>Dikarya</taxon>
        <taxon>Ascomycota</taxon>
        <taxon>Pezizomycotina</taxon>
        <taxon>Eurotiomycetes</taxon>
        <taxon>Chaetothyriomycetidae</taxon>
        <taxon>Chaetothyriales</taxon>
        <taxon>Herpotrichiellaceae</taxon>
        <taxon>Exophiala</taxon>
    </lineage>
</organism>
<dbReference type="AlphaFoldDB" id="A0A0D2AVA9"/>
<dbReference type="RefSeq" id="XP_016230874.1">
    <property type="nucleotide sequence ID" value="XM_016385930.1"/>
</dbReference>
<protein>
    <submittedName>
        <fullName evidence="2">Uncharacterized protein</fullName>
    </submittedName>
</protein>
<keyword evidence="3" id="KW-1185">Reference proteome</keyword>
<gene>
    <name evidence="2" type="ORF">PV08_11622</name>
</gene>
<dbReference type="HOGENOM" id="CLU_1065730_0_0_1"/>
<evidence type="ECO:0000256" key="1">
    <source>
        <dbReference type="SAM" id="MobiDB-lite"/>
    </source>
</evidence>
<dbReference type="VEuPathDB" id="FungiDB:PV08_11622"/>
<dbReference type="EMBL" id="KN847500">
    <property type="protein sequence ID" value="KIW10658.1"/>
    <property type="molecule type" value="Genomic_DNA"/>
</dbReference>
<reference evidence="2 3" key="1">
    <citation type="submission" date="2015-01" db="EMBL/GenBank/DDBJ databases">
        <title>The Genome Sequence of Exophiala spinifera CBS89968.</title>
        <authorList>
            <consortium name="The Broad Institute Genomics Platform"/>
            <person name="Cuomo C."/>
            <person name="de Hoog S."/>
            <person name="Gorbushina A."/>
            <person name="Stielow B."/>
            <person name="Teixiera M."/>
            <person name="Abouelleil A."/>
            <person name="Chapman S.B."/>
            <person name="Priest M."/>
            <person name="Young S.K."/>
            <person name="Wortman J."/>
            <person name="Nusbaum C."/>
            <person name="Birren B."/>
        </authorList>
    </citation>
    <scope>NUCLEOTIDE SEQUENCE [LARGE SCALE GENOMIC DNA]</scope>
    <source>
        <strain evidence="2 3">CBS 89968</strain>
    </source>
</reference>
<evidence type="ECO:0000313" key="3">
    <source>
        <dbReference type="Proteomes" id="UP000053328"/>
    </source>
</evidence>
<feature type="region of interest" description="Disordered" evidence="1">
    <location>
        <begin position="1"/>
        <end position="41"/>
    </location>
</feature>
<proteinExistence type="predicted"/>
<dbReference type="GeneID" id="27338705"/>
<feature type="compositionally biased region" description="Basic and acidic residues" evidence="1">
    <location>
        <begin position="202"/>
        <end position="217"/>
    </location>
</feature>
<evidence type="ECO:0000313" key="2">
    <source>
        <dbReference type="EMBL" id="KIW10658.1"/>
    </source>
</evidence>